<sequence length="220" mass="24178">MGGGGGVGGLSKLGKVLTIIFVISLVVLFAELFYVLWRRRVFRRKNPLATSDCGEDQLSHCSSSDYSFLSIASWPSSKELLYSFFIRSHSRAEPNSVTPTSDRDNLNSNGPSEMEEIDIDVMKLQEMYGPPRFLFTIKEEEREELEAVAEKSDNNNNNKEKVSLQENFIAAEESPEVGVAVAVDIDDHGGCDATPFSSPCASPMYFTPLSSPVHDIGSAV</sequence>
<evidence type="ECO:0000256" key="2">
    <source>
        <dbReference type="SAM" id="Phobius"/>
    </source>
</evidence>
<dbReference type="EMBL" id="JBFOLJ010000002">
    <property type="protein sequence ID" value="KAL2554200.1"/>
    <property type="molecule type" value="Genomic_DNA"/>
</dbReference>
<keyword evidence="2" id="KW-0812">Transmembrane</keyword>
<dbReference type="AlphaFoldDB" id="A0ABD1WXN9"/>
<dbReference type="InterPro" id="IPR045884">
    <property type="entry name" value="At5g59350-like"/>
</dbReference>
<evidence type="ECO:0000313" key="4">
    <source>
        <dbReference type="EMBL" id="KAL2554200.1"/>
    </source>
</evidence>
<dbReference type="EMBL" id="JBFOLJ010000002">
    <property type="protein sequence ID" value="KAL2554197.1"/>
    <property type="molecule type" value="Genomic_DNA"/>
</dbReference>
<keyword evidence="2" id="KW-1133">Transmembrane helix</keyword>
<reference evidence="5" key="1">
    <citation type="submission" date="2024-07" db="EMBL/GenBank/DDBJ databases">
        <title>Two chromosome-level genome assemblies of Korean endemic species Abeliophyllum distichum and Forsythia ovata (Oleaceae).</title>
        <authorList>
            <person name="Jang H."/>
        </authorList>
    </citation>
    <scope>NUCLEOTIDE SEQUENCE [LARGE SCALE GENOMIC DNA]</scope>
</reference>
<keyword evidence="2" id="KW-0472">Membrane</keyword>
<feature type="region of interest" description="Disordered" evidence="1">
    <location>
        <begin position="92"/>
        <end position="112"/>
    </location>
</feature>
<proteinExistence type="predicted"/>
<organism evidence="4 5">
    <name type="scientific">Forsythia ovata</name>
    <dbReference type="NCBI Taxonomy" id="205694"/>
    <lineage>
        <taxon>Eukaryota</taxon>
        <taxon>Viridiplantae</taxon>
        <taxon>Streptophyta</taxon>
        <taxon>Embryophyta</taxon>
        <taxon>Tracheophyta</taxon>
        <taxon>Spermatophyta</taxon>
        <taxon>Magnoliopsida</taxon>
        <taxon>eudicotyledons</taxon>
        <taxon>Gunneridae</taxon>
        <taxon>Pentapetalae</taxon>
        <taxon>asterids</taxon>
        <taxon>lamiids</taxon>
        <taxon>Lamiales</taxon>
        <taxon>Oleaceae</taxon>
        <taxon>Forsythieae</taxon>
        <taxon>Forsythia</taxon>
    </lineage>
</organism>
<evidence type="ECO:0000313" key="5">
    <source>
        <dbReference type="Proteomes" id="UP001604277"/>
    </source>
</evidence>
<reference evidence="4" key="2">
    <citation type="submission" date="2024-07" db="EMBL/GenBank/DDBJ databases">
        <title>Two chromosome-level genome assemblies of Korean endemic species Abeliophyllum distichum and Forsythia ovata (Oleaceae).</title>
        <authorList>
            <person name="Mun J.H."/>
        </authorList>
    </citation>
    <scope>NUCLEOTIDE SEQUENCE</scope>
    <source>
        <strain evidence="4">KNKB202402200001</strain>
        <tissue evidence="4">Leaf</tissue>
    </source>
</reference>
<evidence type="ECO:0000313" key="3">
    <source>
        <dbReference type="EMBL" id="KAL2554197.1"/>
    </source>
</evidence>
<keyword evidence="5" id="KW-1185">Reference proteome</keyword>
<accession>A0ABD1WXN9</accession>
<comment type="caution">
    <text evidence="4">The sequence shown here is derived from an EMBL/GenBank/DDBJ whole genome shotgun (WGS) entry which is preliminary data.</text>
</comment>
<feature type="compositionally biased region" description="Polar residues" evidence="1">
    <location>
        <begin position="93"/>
        <end position="111"/>
    </location>
</feature>
<feature type="transmembrane region" description="Helical" evidence="2">
    <location>
        <begin position="16"/>
        <end position="37"/>
    </location>
</feature>
<dbReference type="PANTHER" id="PTHR34054">
    <property type="entry name" value="EXPRESSED PROTEIN"/>
    <property type="match status" value="1"/>
</dbReference>
<name>A0ABD1WXN9_9LAMI</name>
<gene>
    <name evidence="3" type="ORF">Fot_07816</name>
    <name evidence="4" type="ORF">Fot_07819</name>
</gene>
<protein>
    <submittedName>
        <fullName evidence="4">Uncharacterized protein</fullName>
    </submittedName>
</protein>
<dbReference type="Proteomes" id="UP001604277">
    <property type="component" value="Unassembled WGS sequence"/>
</dbReference>
<dbReference type="PANTHER" id="PTHR34054:SF4">
    <property type="entry name" value="PROTEIN, PUTATIVE-RELATED"/>
    <property type="match status" value="1"/>
</dbReference>
<evidence type="ECO:0000256" key="1">
    <source>
        <dbReference type="SAM" id="MobiDB-lite"/>
    </source>
</evidence>